<comment type="catalytic activity">
    <reaction evidence="1">
        <text>(4aS,6R)-4a-hydroxy-L-erythro-5,6,7,8-tetrahydrobiopterin = (6R)-L-erythro-6,7-dihydrobiopterin + H2O</text>
        <dbReference type="Rhea" id="RHEA:11920"/>
        <dbReference type="ChEBI" id="CHEBI:15377"/>
        <dbReference type="ChEBI" id="CHEBI:15642"/>
        <dbReference type="ChEBI" id="CHEBI:43120"/>
        <dbReference type="EC" id="4.2.1.96"/>
    </reaction>
</comment>
<keyword evidence="4" id="KW-0456">Lyase</keyword>
<name>A0A381NTV5_9ZZZZ</name>
<dbReference type="HAMAP" id="MF_00434">
    <property type="entry name" value="Pterin_4_alpha"/>
    <property type="match status" value="1"/>
</dbReference>
<evidence type="ECO:0000256" key="3">
    <source>
        <dbReference type="ARBA" id="ARBA00013252"/>
    </source>
</evidence>
<dbReference type="AlphaFoldDB" id="A0A381NTV5"/>
<accession>A0A381NTV5</accession>
<dbReference type="PANTHER" id="PTHR12599:SF0">
    <property type="entry name" value="PTERIN-4-ALPHA-CARBINOLAMINE DEHYDRATASE"/>
    <property type="match status" value="1"/>
</dbReference>
<proteinExistence type="inferred from homology"/>
<dbReference type="CDD" id="cd00913">
    <property type="entry name" value="PCD_DCoH_subfamily_a"/>
    <property type="match status" value="1"/>
</dbReference>
<evidence type="ECO:0000256" key="4">
    <source>
        <dbReference type="ARBA" id="ARBA00023239"/>
    </source>
</evidence>
<organism evidence="5">
    <name type="scientific">marine metagenome</name>
    <dbReference type="NCBI Taxonomy" id="408172"/>
    <lineage>
        <taxon>unclassified sequences</taxon>
        <taxon>metagenomes</taxon>
        <taxon>ecological metagenomes</taxon>
    </lineage>
</organism>
<dbReference type="Pfam" id="PF01329">
    <property type="entry name" value="Pterin_4a"/>
    <property type="match status" value="1"/>
</dbReference>
<dbReference type="PANTHER" id="PTHR12599">
    <property type="entry name" value="PTERIN-4-ALPHA-CARBINOLAMINE DEHYDRATASE"/>
    <property type="match status" value="1"/>
</dbReference>
<dbReference type="Gene3D" id="3.30.1360.20">
    <property type="entry name" value="Transcriptional coactivator/pterin dehydratase"/>
    <property type="match status" value="1"/>
</dbReference>
<dbReference type="NCBIfam" id="NF002019">
    <property type="entry name" value="PRK00823.1-4"/>
    <property type="match status" value="1"/>
</dbReference>
<evidence type="ECO:0000256" key="1">
    <source>
        <dbReference type="ARBA" id="ARBA00001554"/>
    </source>
</evidence>
<sequence>MDDLKAKKCKPCEGDIDPLTVNQSKEFLRLINKEWILSEDGKTIERRFTFPVYSRTIAFVNAVVWIAHNQDHHPKLIVAYGYCDVQYSTHAIDGLSENDFICAAKIDQLVTEAD</sequence>
<evidence type="ECO:0000256" key="2">
    <source>
        <dbReference type="ARBA" id="ARBA00006472"/>
    </source>
</evidence>
<reference evidence="5" key="1">
    <citation type="submission" date="2018-05" db="EMBL/GenBank/DDBJ databases">
        <authorList>
            <person name="Lanie J.A."/>
            <person name="Ng W.-L."/>
            <person name="Kazmierczak K.M."/>
            <person name="Andrzejewski T.M."/>
            <person name="Davidsen T.M."/>
            <person name="Wayne K.J."/>
            <person name="Tettelin H."/>
            <person name="Glass J.I."/>
            <person name="Rusch D."/>
            <person name="Podicherti R."/>
            <person name="Tsui H.-C.T."/>
            <person name="Winkler M.E."/>
        </authorList>
    </citation>
    <scope>NUCLEOTIDE SEQUENCE</scope>
</reference>
<gene>
    <name evidence="5" type="ORF">METZ01_LOCUS10563</name>
</gene>
<dbReference type="EMBL" id="UINC01000574">
    <property type="protein sequence ID" value="SUZ57709.1"/>
    <property type="molecule type" value="Genomic_DNA"/>
</dbReference>
<dbReference type="InterPro" id="IPR001533">
    <property type="entry name" value="Pterin_deHydtase"/>
</dbReference>
<dbReference type="GO" id="GO:0006729">
    <property type="term" value="P:tetrahydrobiopterin biosynthetic process"/>
    <property type="evidence" value="ECO:0007669"/>
    <property type="project" value="InterPro"/>
</dbReference>
<dbReference type="SUPFAM" id="SSF55248">
    <property type="entry name" value="PCD-like"/>
    <property type="match status" value="1"/>
</dbReference>
<dbReference type="InterPro" id="IPR036428">
    <property type="entry name" value="PCD_sf"/>
</dbReference>
<dbReference type="EC" id="4.2.1.96" evidence="3"/>
<comment type="similarity">
    <text evidence="2">Belongs to the pterin-4-alpha-carbinolamine dehydratase family.</text>
</comment>
<evidence type="ECO:0000313" key="5">
    <source>
        <dbReference type="EMBL" id="SUZ57709.1"/>
    </source>
</evidence>
<protein>
    <recommendedName>
        <fullName evidence="3">4a-hydroxytetrahydrobiopterin dehydratase</fullName>
        <ecNumber evidence="3">4.2.1.96</ecNumber>
    </recommendedName>
</protein>
<dbReference type="GO" id="GO:0008124">
    <property type="term" value="F:4-alpha-hydroxytetrahydrobiopterin dehydratase activity"/>
    <property type="evidence" value="ECO:0007669"/>
    <property type="project" value="UniProtKB-EC"/>
</dbReference>